<evidence type="ECO:0000313" key="2">
    <source>
        <dbReference type="Proteomes" id="UP000814128"/>
    </source>
</evidence>
<protein>
    <submittedName>
        <fullName evidence="1">Nucleotide-binding domain-containing protein</fullName>
    </submittedName>
</protein>
<accession>A0ACB8QZ04</accession>
<name>A0ACB8QZ04_9AGAM</name>
<organism evidence="1 2">
    <name type="scientific">Vararia minispora EC-137</name>
    <dbReference type="NCBI Taxonomy" id="1314806"/>
    <lineage>
        <taxon>Eukaryota</taxon>
        <taxon>Fungi</taxon>
        <taxon>Dikarya</taxon>
        <taxon>Basidiomycota</taxon>
        <taxon>Agaricomycotina</taxon>
        <taxon>Agaricomycetes</taxon>
        <taxon>Russulales</taxon>
        <taxon>Lachnocladiaceae</taxon>
        <taxon>Vararia</taxon>
    </lineage>
</organism>
<reference evidence="1" key="1">
    <citation type="submission" date="2021-02" db="EMBL/GenBank/DDBJ databases">
        <authorList>
            <consortium name="DOE Joint Genome Institute"/>
            <person name="Ahrendt S."/>
            <person name="Looney B.P."/>
            <person name="Miyauchi S."/>
            <person name="Morin E."/>
            <person name="Drula E."/>
            <person name="Courty P.E."/>
            <person name="Chicoki N."/>
            <person name="Fauchery L."/>
            <person name="Kohler A."/>
            <person name="Kuo A."/>
            <person name="Labutti K."/>
            <person name="Pangilinan J."/>
            <person name="Lipzen A."/>
            <person name="Riley R."/>
            <person name="Andreopoulos W."/>
            <person name="He G."/>
            <person name="Johnson J."/>
            <person name="Barry K.W."/>
            <person name="Grigoriev I.V."/>
            <person name="Nagy L."/>
            <person name="Hibbett D."/>
            <person name="Henrissat B."/>
            <person name="Matheny P.B."/>
            <person name="Labbe J."/>
            <person name="Martin F."/>
        </authorList>
    </citation>
    <scope>NUCLEOTIDE SEQUENCE</scope>
    <source>
        <strain evidence="1">EC-137</strain>
    </source>
</reference>
<keyword evidence="2" id="KW-1185">Reference proteome</keyword>
<reference evidence="1" key="2">
    <citation type="journal article" date="2022" name="New Phytol.">
        <title>Evolutionary transition to the ectomycorrhizal habit in the genomes of a hyperdiverse lineage of mushroom-forming fungi.</title>
        <authorList>
            <person name="Looney B."/>
            <person name="Miyauchi S."/>
            <person name="Morin E."/>
            <person name="Drula E."/>
            <person name="Courty P.E."/>
            <person name="Kohler A."/>
            <person name="Kuo A."/>
            <person name="LaButti K."/>
            <person name="Pangilinan J."/>
            <person name="Lipzen A."/>
            <person name="Riley R."/>
            <person name="Andreopoulos W."/>
            <person name="He G."/>
            <person name="Johnson J."/>
            <person name="Nolan M."/>
            <person name="Tritt A."/>
            <person name="Barry K.W."/>
            <person name="Grigoriev I.V."/>
            <person name="Nagy L.G."/>
            <person name="Hibbett D."/>
            <person name="Henrissat B."/>
            <person name="Matheny P.B."/>
            <person name="Labbe J."/>
            <person name="Martin F.M."/>
        </authorList>
    </citation>
    <scope>NUCLEOTIDE SEQUENCE</scope>
    <source>
        <strain evidence="1">EC-137</strain>
    </source>
</reference>
<proteinExistence type="predicted"/>
<dbReference type="EMBL" id="MU273465">
    <property type="protein sequence ID" value="KAI0037134.1"/>
    <property type="molecule type" value="Genomic_DNA"/>
</dbReference>
<sequence>MSSTSPDQTRSIVVLGAGVIGLTTALVLQETGDYKVTILASKLPTDPKSIHYTSHWAGAHHVISVSNEFQARLEKETFEVMWRMSAPDGGAEHCFLRAPQKEYYLVPQADPDILSVYPNFKKLPEDVFKTIPGVLSAVSLTALNINTPIYLPYLMSRFLAAGGQVVRANVQHIQQVVEGGVSVFSGGSVRPGSVDAIVNCTGLGARCLGGVEDSEMYPQRGQTVIIYAPWIKEGRSLVAKEGSRTYIIPRRGGNLVLGGTRVADDWYPVPRPETKVDILQRALDFYPEIAPPNIRAVRKPTIDDLIPLIVDEGCGLRPSRKGGIRLETEWMGVPVIHNYGHGGYGFQTSWGSATAALELVKEALKK</sequence>
<gene>
    <name evidence="1" type="ORF">K488DRAFT_81359</name>
</gene>
<comment type="caution">
    <text evidence="1">The sequence shown here is derived from an EMBL/GenBank/DDBJ whole genome shotgun (WGS) entry which is preliminary data.</text>
</comment>
<evidence type="ECO:0000313" key="1">
    <source>
        <dbReference type="EMBL" id="KAI0037134.1"/>
    </source>
</evidence>
<dbReference type="Proteomes" id="UP000814128">
    <property type="component" value="Unassembled WGS sequence"/>
</dbReference>